<feature type="domain" description="N-acetyltransferase" evidence="3">
    <location>
        <begin position="1"/>
        <end position="170"/>
    </location>
</feature>
<proteinExistence type="predicted"/>
<dbReference type="EMBL" id="CP077062">
    <property type="protein sequence ID" value="QWZ06928.1"/>
    <property type="molecule type" value="Genomic_DNA"/>
</dbReference>
<dbReference type="PANTHER" id="PTHR43877:SF8">
    <property type="entry name" value="N-ACETYLGLUTAMATE SYNTHASE-RELATED"/>
    <property type="match status" value="1"/>
</dbReference>
<evidence type="ECO:0000313" key="5">
    <source>
        <dbReference type="Proteomes" id="UP000683575"/>
    </source>
</evidence>
<dbReference type="InterPro" id="IPR050832">
    <property type="entry name" value="Bact_Acetyltransf"/>
</dbReference>
<evidence type="ECO:0000259" key="3">
    <source>
        <dbReference type="PROSITE" id="PS51186"/>
    </source>
</evidence>
<dbReference type="PROSITE" id="PS51186">
    <property type="entry name" value="GNAT"/>
    <property type="match status" value="1"/>
</dbReference>
<reference evidence="4" key="1">
    <citation type="submission" date="2021-06" db="EMBL/GenBank/DDBJ databases">
        <title>Complete genome sequence of Nocardioides sp. G188.</title>
        <authorList>
            <person name="Im W.-T."/>
        </authorList>
    </citation>
    <scope>NUCLEOTIDE SEQUENCE</scope>
    <source>
        <strain evidence="4">G188</strain>
    </source>
</reference>
<sequence length="336" mass="36948">MQIRPLDAADPAAMAAWHASYHAAHVFGQEYPSPWMLEEMRAEMLGDRTGERMEPFGLYVDGRCVSTGFVELPLMDNRHLARVEVATHPDHRGRGYASALLEHLTAVAVSHGRSTLNADAAWSVHGRPDGVGTPNADFLTRHGFSFSLGDVKRALDLPADEALLGRLAAEAATRHPGYRLRDFVGPVPEDLLDEFGALIGSLITEAPMGDLDFEPEVFDAARIRADEEVFAASGRTKYTTVAVAPDGALVAYSELAVPSYDPEHVYQWGTLVRPAHRGHRLGLATKVHNLRRFQAAESGRSLLFTYNAEVNTHMVAVNEAMGFRPVQRLGEFQKRL</sequence>
<organism evidence="4 5">
    <name type="scientific">Nocardioides panacis</name>
    <dbReference type="NCBI Taxonomy" id="2849501"/>
    <lineage>
        <taxon>Bacteria</taxon>
        <taxon>Bacillati</taxon>
        <taxon>Actinomycetota</taxon>
        <taxon>Actinomycetes</taxon>
        <taxon>Propionibacteriales</taxon>
        <taxon>Nocardioidaceae</taxon>
        <taxon>Nocardioides</taxon>
    </lineage>
</organism>
<evidence type="ECO:0000256" key="1">
    <source>
        <dbReference type="ARBA" id="ARBA00022679"/>
    </source>
</evidence>
<dbReference type="Proteomes" id="UP000683575">
    <property type="component" value="Chromosome"/>
</dbReference>
<name>A0A975SW15_9ACTN</name>
<keyword evidence="1" id="KW-0808">Transferase</keyword>
<keyword evidence="5" id="KW-1185">Reference proteome</keyword>
<protein>
    <submittedName>
        <fullName evidence="4">GNAT family N-acetyltransferase</fullName>
    </submittedName>
</protein>
<dbReference type="GO" id="GO:0016747">
    <property type="term" value="F:acyltransferase activity, transferring groups other than amino-acyl groups"/>
    <property type="evidence" value="ECO:0007669"/>
    <property type="project" value="InterPro"/>
</dbReference>
<dbReference type="KEGG" id="nps:KRR39_15580"/>
<dbReference type="CDD" id="cd04301">
    <property type="entry name" value="NAT_SF"/>
    <property type="match status" value="1"/>
</dbReference>
<evidence type="ECO:0000256" key="2">
    <source>
        <dbReference type="ARBA" id="ARBA00023315"/>
    </source>
</evidence>
<evidence type="ECO:0000313" key="4">
    <source>
        <dbReference type="EMBL" id="QWZ06928.1"/>
    </source>
</evidence>
<accession>A0A975SW15</accession>
<dbReference type="RefSeq" id="WP_216938303.1">
    <property type="nucleotide sequence ID" value="NZ_CP077062.1"/>
</dbReference>
<dbReference type="InterPro" id="IPR000182">
    <property type="entry name" value="GNAT_dom"/>
</dbReference>
<dbReference type="Pfam" id="PF00583">
    <property type="entry name" value="Acetyltransf_1"/>
    <property type="match status" value="1"/>
</dbReference>
<gene>
    <name evidence="4" type="ORF">KRR39_15580</name>
</gene>
<dbReference type="AlphaFoldDB" id="A0A975SW15"/>
<dbReference type="PANTHER" id="PTHR43877">
    <property type="entry name" value="AMINOALKYLPHOSPHONATE N-ACETYLTRANSFERASE-RELATED-RELATED"/>
    <property type="match status" value="1"/>
</dbReference>
<keyword evidence="2" id="KW-0012">Acyltransferase</keyword>